<proteinExistence type="predicted"/>
<gene>
    <name evidence="1" type="ORF">GCM10011375_05810</name>
</gene>
<comment type="caution">
    <text evidence="1">The sequence shown here is derived from an EMBL/GenBank/DDBJ whole genome shotgun (WGS) entry which is preliminary data.</text>
</comment>
<protein>
    <submittedName>
        <fullName evidence="1">Uncharacterized protein</fullName>
    </submittedName>
</protein>
<reference evidence="1 2" key="1">
    <citation type="journal article" date="2019" name="Int. J. Syst. Evol. Microbiol.">
        <title>The Global Catalogue of Microorganisms (GCM) 10K type strain sequencing project: providing services to taxonomists for standard genome sequencing and annotation.</title>
        <authorList>
            <consortium name="The Broad Institute Genomics Platform"/>
            <consortium name="The Broad Institute Genome Sequencing Center for Infectious Disease"/>
            <person name="Wu L."/>
            <person name="Ma J."/>
        </authorList>
    </citation>
    <scope>NUCLEOTIDE SEQUENCE [LARGE SCALE GENOMIC DNA]</scope>
    <source>
        <strain evidence="1 2">CGMCC 1.12720</strain>
    </source>
</reference>
<name>A0ACB5PMH0_9BACT</name>
<organism evidence="1 2">
    <name type="scientific">Hymenobacter qilianensis</name>
    <dbReference type="NCBI Taxonomy" id="1385715"/>
    <lineage>
        <taxon>Bacteria</taxon>
        <taxon>Pseudomonadati</taxon>
        <taxon>Bacteroidota</taxon>
        <taxon>Cytophagia</taxon>
        <taxon>Cytophagales</taxon>
        <taxon>Hymenobacteraceae</taxon>
        <taxon>Hymenobacter</taxon>
    </lineage>
</organism>
<keyword evidence="2" id="KW-1185">Reference proteome</keyword>
<sequence>MLYPARLLLLVKEVRAAKADSKVVDIRVTAQILPVSRAQLVAKDRVPLVLVVLVRVQVSQGRIKMPPGLLPLLITQSRTISRFRSRSRLRWLSSAVAVVATRTTGQSIAVISAPV</sequence>
<evidence type="ECO:0000313" key="2">
    <source>
        <dbReference type="Proteomes" id="UP000605392"/>
    </source>
</evidence>
<accession>A0ACB5PMH0</accession>
<dbReference type="Proteomes" id="UP000605392">
    <property type="component" value="Unassembled WGS sequence"/>
</dbReference>
<dbReference type="EMBL" id="BMFN01000001">
    <property type="protein sequence ID" value="GGF53137.1"/>
    <property type="molecule type" value="Genomic_DNA"/>
</dbReference>
<evidence type="ECO:0000313" key="1">
    <source>
        <dbReference type="EMBL" id="GGF53137.1"/>
    </source>
</evidence>